<dbReference type="EMBL" id="MT386806">
    <property type="protein sequence ID" value="QLI62090.1"/>
    <property type="molecule type" value="mRNA"/>
</dbReference>
<evidence type="ECO:0000256" key="5">
    <source>
        <dbReference type="ARBA" id="ARBA00022989"/>
    </source>
</evidence>
<accession>A0A7D5YY96</accession>
<feature type="transmembrane region" description="Helical" evidence="9">
    <location>
        <begin position="140"/>
        <end position="161"/>
    </location>
</feature>
<dbReference type="PANTHER" id="PTHR21137:SF44">
    <property type="entry name" value="ODORANT RECEPTOR 13A-RELATED"/>
    <property type="match status" value="1"/>
</dbReference>
<feature type="transmembrane region" description="Helical" evidence="9">
    <location>
        <begin position="73"/>
        <end position="92"/>
    </location>
</feature>
<dbReference type="PANTHER" id="PTHR21137">
    <property type="entry name" value="ODORANT RECEPTOR"/>
    <property type="match status" value="1"/>
</dbReference>
<evidence type="ECO:0000256" key="6">
    <source>
        <dbReference type="ARBA" id="ARBA00023136"/>
    </source>
</evidence>
<keyword evidence="5 9" id="KW-1133">Transmembrane helix</keyword>
<keyword evidence="2 9" id="KW-0716">Sensory transduction</keyword>
<keyword evidence="6 9" id="KW-0472">Membrane</keyword>
<comment type="caution">
    <text evidence="9">Lacks conserved residue(s) required for the propagation of feature annotation.</text>
</comment>
<feature type="transmembrane region" description="Helical" evidence="9">
    <location>
        <begin position="205"/>
        <end position="229"/>
    </location>
</feature>
<keyword evidence="7 9" id="KW-0675">Receptor</keyword>
<evidence type="ECO:0000256" key="9">
    <source>
        <dbReference type="RuleBase" id="RU351113"/>
    </source>
</evidence>
<keyword evidence="3 9" id="KW-0812">Transmembrane</keyword>
<feature type="transmembrane region" description="Helical" evidence="9">
    <location>
        <begin position="283"/>
        <end position="303"/>
    </location>
</feature>
<evidence type="ECO:0000256" key="8">
    <source>
        <dbReference type="ARBA" id="ARBA00023224"/>
    </source>
</evidence>
<feature type="transmembrane region" description="Helical" evidence="9">
    <location>
        <begin position="40"/>
        <end position="61"/>
    </location>
</feature>
<evidence type="ECO:0000256" key="1">
    <source>
        <dbReference type="ARBA" id="ARBA00004141"/>
    </source>
</evidence>
<evidence type="ECO:0000256" key="4">
    <source>
        <dbReference type="ARBA" id="ARBA00022725"/>
    </source>
</evidence>
<keyword evidence="4 9" id="KW-0552">Olfaction</keyword>
<feature type="transmembrane region" description="Helical" evidence="9">
    <location>
        <begin position="309"/>
        <end position="330"/>
    </location>
</feature>
<name>A0A7D5YY96_9NEOP</name>
<evidence type="ECO:0000256" key="7">
    <source>
        <dbReference type="ARBA" id="ARBA00023170"/>
    </source>
</evidence>
<keyword evidence="8 9" id="KW-0807">Transducer</keyword>
<organism evidence="10">
    <name type="scientific">Streltzoviella insularis</name>
    <dbReference type="NCBI Taxonomy" id="1206366"/>
    <lineage>
        <taxon>Eukaryota</taxon>
        <taxon>Metazoa</taxon>
        <taxon>Ecdysozoa</taxon>
        <taxon>Arthropoda</taxon>
        <taxon>Hexapoda</taxon>
        <taxon>Insecta</taxon>
        <taxon>Pterygota</taxon>
        <taxon>Neoptera</taxon>
        <taxon>Endopterygota</taxon>
        <taxon>Lepidoptera</taxon>
        <taxon>Glossata</taxon>
        <taxon>Ditrysia</taxon>
        <taxon>Cossoidea</taxon>
        <taxon>Cossidae</taxon>
        <taxon>Cossinae</taxon>
        <taxon>Streltzoviella</taxon>
    </lineage>
</organism>
<proteinExistence type="evidence at transcript level"/>
<comment type="similarity">
    <text evidence="9">Belongs to the insect chemoreceptor superfamily. Heteromeric odorant receptor channel (TC 1.A.69) family.</text>
</comment>
<reference evidence="10" key="2">
    <citation type="submission" date="2020-04" db="EMBL/GenBank/DDBJ databases">
        <authorList>
            <person name="Yang Y."/>
        </authorList>
    </citation>
    <scope>NUCLEOTIDE SEQUENCE</scope>
    <source>
        <tissue evidence="10">Antennae</tissue>
    </source>
</reference>
<dbReference type="InterPro" id="IPR004117">
    <property type="entry name" value="7tm6_olfct_rcpt"/>
</dbReference>
<sequence>MIENLQIDFFLKKQKFLFRYNALNLDNNNITRKEIFKRKCLYIINFLWLNTDFIGEVLWLIDGVKNGKSFTELTYIASCIVSCLLANTKAIFHELNEHYISNIIEDLRKLENKGTDPNGSNANKLENKQKQRIIEEETNFLNIVLTAEMFLHIVPLVGFVLRPLIQIGLTYYNTNEIHFVLPFLVVFPFDTYDIKYWPFIYVHQIWSGTLVMLNIGAVDSFFFICCAFIKIQFRLLKHDIEKIIPTSEISKSKLRFKLRDLIKWHQELIRLVNLVDIVNSKTILVNFILSTFLICLCGFNATINDETAVVMTFTSFLLTCLLQIYLLCFFGDMIVRSSSEIADAAYICRWYSTNPTFARKLLIIQTRAKIPCKLTAFGYADVDLQAFTKILSTSWSYFALLNTVYTSSRSN</sequence>
<evidence type="ECO:0000256" key="2">
    <source>
        <dbReference type="ARBA" id="ARBA00022606"/>
    </source>
</evidence>
<dbReference type="GO" id="GO:0007165">
    <property type="term" value="P:signal transduction"/>
    <property type="evidence" value="ECO:0007669"/>
    <property type="project" value="UniProtKB-KW"/>
</dbReference>
<dbReference type="Pfam" id="PF02949">
    <property type="entry name" value="7tm_6"/>
    <property type="match status" value="1"/>
</dbReference>
<evidence type="ECO:0000256" key="3">
    <source>
        <dbReference type="ARBA" id="ARBA00022692"/>
    </source>
</evidence>
<dbReference type="GO" id="GO:0004984">
    <property type="term" value="F:olfactory receptor activity"/>
    <property type="evidence" value="ECO:0007669"/>
    <property type="project" value="InterPro"/>
</dbReference>
<dbReference type="GO" id="GO:0005549">
    <property type="term" value="F:odorant binding"/>
    <property type="evidence" value="ECO:0007669"/>
    <property type="project" value="InterPro"/>
</dbReference>
<dbReference type="AlphaFoldDB" id="A0A7D5YY96"/>
<comment type="subcellular location">
    <subcellularLocation>
        <location evidence="9">Cell membrane</location>
        <topology evidence="9">Multi-pass membrane protein</topology>
    </subcellularLocation>
    <subcellularLocation>
        <location evidence="1">Membrane</location>
        <topology evidence="1">Multi-pass membrane protein</topology>
    </subcellularLocation>
</comment>
<protein>
    <recommendedName>
        <fullName evidence="9">Odorant receptor</fullName>
    </recommendedName>
</protein>
<dbReference type="GO" id="GO:0005886">
    <property type="term" value="C:plasma membrane"/>
    <property type="evidence" value="ECO:0007669"/>
    <property type="project" value="UniProtKB-SubCell"/>
</dbReference>
<evidence type="ECO:0000313" key="10">
    <source>
        <dbReference type="EMBL" id="QLI62090.1"/>
    </source>
</evidence>
<reference evidence="10" key="1">
    <citation type="journal article" date="2019" name="Sci. Rep.">
        <title>Antennal transcriptome analyses and olfactory protein identification in an important wood-boring moth pest, Streltzoviella insularis (Lepidoptera: Cossidae).</title>
        <authorList>
            <person name="Yang Y"/>
            <person name="Li W"/>
            <person name="Tao J Zong.S."/>
        </authorList>
    </citation>
    <scope>NUCLEOTIDE SEQUENCE</scope>
    <source>
        <tissue evidence="10">Antennae</tissue>
    </source>
</reference>